<feature type="region of interest" description="Disordered" evidence="1">
    <location>
        <begin position="35"/>
        <end position="63"/>
    </location>
</feature>
<evidence type="ECO:0000313" key="4">
    <source>
        <dbReference type="Proteomes" id="UP000037558"/>
    </source>
</evidence>
<comment type="caution">
    <text evidence="3">The sequence shown here is derived from an EMBL/GenBank/DDBJ whole genome shotgun (WGS) entry which is preliminary data.</text>
</comment>
<reference evidence="4" key="1">
    <citation type="submission" date="2015-08" db="EMBL/GenBank/DDBJ databases">
        <title>Fjat-14210 dsm16467.</title>
        <authorList>
            <person name="Liu B."/>
            <person name="Wang J."/>
            <person name="Zhu Y."/>
            <person name="Liu G."/>
            <person name="Chen Q."/>
            <person name="Chen Z."/>
            <person name="Lan J."/>
            <person name="Che J."/>
            <person name="Ge C."/>
            <person name="Shi H."/>
            <person name="Pan Z."/>
            <person name="Liu X."/>
        </authorList>
    </citation>
    <scope>NUCLEOTIDE SEQUENCE [LARGE SCALE GENOMIC DNA]</scope>
    <source>
        <strain evidence="4">DSM 16467</strain>
    </source>
</reference>
<dbReference type="STRING" id="284581.AMD01_14670"/>
<gene>
    <name evidence="3" type="ORF">AMD01_14670</name>
</gene>
<accession>A0A0M0KZ77</accession>
<dbReference type="Pfam" id="PF12685">
    <property type="entry name" value="SpoIIIAH"/>
    <property type="match status" value="1"/>
</dbReference>
<sequence length="186" mass="20827">MLKKQTVWLLTMLSLVVVLSVYYITSPENPKDNVAFVDKKEEQKNAKEKSAKASDKKEKATAEVSTVDTNDMFTALRLNIEDERSKLIEQYNDVVASSDYTPEEKSKAKDQLEELAKLSEKEGFLEDMIKSNGYKDALVRTEGGQVKVTVSSKKKSPEQANKIMQLVGKELGNKLVSVEFQPASSK</sequence>
<protein>
    <submittedName>
        <fullName evidence="3">Stage III sporulation protein AH</fullName>
    </submittedName>
</protein>
<dbReference type="AlphaFoldDB" id="A0A0M0KZ77"/>
<keyword evidence="2" id="KW-0472">Membrane</keyword>
<evidence type="ECO:0000256" key="1">
    <source>
        <dbReference type="SAM" id="MobiDB-lite"/>
    </source>
</evidence>
<organism evidence="3 4">
    <name type="scientific">Priestia koreensis</name>
    <dbReference type="NCBI Taxonomy" id="284581"/>
    <lineage>
        <taxon>Bacteria</taxon>
        <taxon>Bacillati</taxon>
        <taxon>Bacillota</taxon>
        <taxon>Bacilli</taxon>
        <taxon>Bacillales</taxon>
        <taxon>Bacillaceae</taxon>
        <taxon>Priestia</taxon>
    </lineage>
</organism>
<keyword evidence="4" id="KW-1185">Reference proteome</keyword>
<evidence type="ECO:0000313" key="3">
    <source>
        <dbReference type="EMBL" id="KOO44125.1"/>
    </source>
</evidence>
<keyword evidence="2" id="KW-0812">Transmembrane</keyword>
<dbReference type="PATRIC" id="fig|284581.3.peg.4003"/>
<name>A0A0M0KZ77_9BACI</name>
<keyword evidence="2" id="KW-1133">Transmembrane helix</keyword>
<evidence type="ECO:0000256" key="2">
    <source>
        <dbReference type="SAM" id="Phobius"/>
    </source>
</evidence>
<dbReference type="EMBL" id="LILC01000019">
    <property type="protein sequence ID" value="KOO44125.1"/>
    <property type="molecule type" value="Genomic_DNA"/>
</dbReference>
<dbReference type="InterPro" id="IPR038503">
    <property type="entry name" value="SpoIIIAH_sf"/>
</dbReference>
<dbReference type="Gene3D" id="1.10.287.4300">
    <property type="entry name" value="Stage III sporulation protein AH-like"/>
    <property type="match status" value="1"/>
</dbReference>
<feature type="transmembrane region" description="Helical" evidence="2">
    <location>
        <begin position="7"/>
        <end position="25"/>
    </location>
</feature>
<proteinExistence type="predicted"/>
<feature type="compositionally biased region" description="Basic and acidic residues" evidence="1">
    <location>
        <begin position="37"/>
        <end position="61"/>
    </location>
</feature>
<dbReference type="InterPro" id="IPR024232">
    <property type="entry name" value="SpoIIIAH"/>
</dbReference>
<dbReference type="Proteomes" id="UP000037558">
    <property type="component" value="Unassembled WGS sequence"/>
</dbReference>